<dbReference type="Proteomes" id="UP000256301">
    <property type="component" value="Unassembled WGS sequence"/>
</dbReference>
<gene>
    <name evidence="1" type="ORF">DWQ56_14630</name>
</gene>
<name>A0A3E0M7B5_MICAE</name>
<protein>
    <submittedName>
        <fullName evidence="1">Uncharacterized protein</fullName>
    </submittedName>
</protein>
<reference evidence="1 2" key="1">
    <citation type="submission" date="2017-08" db="EMBL/GenBank/DDBJ databases">
        <title>Functional genomic and metabolic studies of the symbiotic interactions of six Microcystis-dominated communities.</title>
        <authorList>
            <person name="Li Q."/>
            <person name="Lin F."/>
        </authorList>
    </citation>
    <scope>NUCLEOTIDE SEQUENCE [LARGE SCALE GENOMIC DNA]</scope>
    <source>
        <strain evidence="1">DA14</strain>
    </source>
</reference>
<sequence>MRTITLQIDDSISEKFLWLLDRFSRDEIKILEQSDYVSDDEYLRGIEGMIQTIQATRDESIEQSLSLDELDW</sequence>
<proteinExistence type="predicted"/>
<comment type="caution">
    <text evidence="1">The sequence shown here is derived from an EMBL/GenBank/DDBJ whole genome shotgun (WGS) entry which is preliminary data.</text>
</comment>
<dbReference type="EMBL" id="QQWE01000005">
    <property type="protein sequence ID" value="REJ55528.1"/>
    <property type="molecule type" value="Genomic_DNA"/>
</dbReference>
<dbReference type="AlphaFoldDB" id="A0A3E0M7B5"/>
<organism evidence="1 2">
    <name type="scientific">Microcystis aeruginosa DA14</name>
    <dbReference type="NCBI Taxonomy" id="1987506"/>
    <lineage>
        <taxon>Bacteria</taxon>
        <taxon>Bacillati</taxon>
        <taxon>Cyanobacteriota</taxon>
        <taxon>Cyanophyceae</taxon>
        <taxon>Oscillatoriophycideae</taxon>
        <taxon>Chroococcales</taxon>
        <taxon>Microcystaceae</taxon>
        <taxon>Microcystis</taxon>
    </lineage>
</organism>
<accession>A0A3E0M7B5</accession>
<evidence type="ECO:0000313" key="1">
    <source>
        <dbReference type="EMBL" id="REJ55528.1"/>
    </source>
</evidence>
<evidence type="ECO:0000313" key="2">
    <source>
        <dbReference type="Proteomes" id="UP000256301"/>
    </source>
</evidence>